<protein>
    <recommendedName>
        <fullName evidence="3">Antitoxin</fullName>
    </recommendedName>
</protein>
<dbReference type="EMBL" id="LAZR01051528">
    <property type="protein sequence ID" value="KKK84952.1"/>
    <property type="molecule type" value="Genomic_DNA"/>
</dbReference>
<comment type="caution">
    <text evidence="2">The sequence shown here is derived from an EMBL/GenBank/DDBJ whole genome shotgun (WGS) entry which is preliminary data.</text>
</comment>
<dbReference type="SUPFAM" id="SSF143120">
    <property type="entry name" value="YefM-like"/>
    <property type="match status" value="1"/>
</dbReference>
<dbReference type="InterPro" id="IPR051405">
    <property type="entry name" value="phD/YefM_antitoxin"/>
</dbReference>
<dbReference type="InterPro" id="IPR006442">
    <property type="entry name" value="Antitoxin_Phd/YefM"/>
</dbReference>
<gene>
    <name evidence="2" type="ORF">LCGC14_2778170</name>
</gene>
<comment type="similarity">
    <text evidence="1">Belongs to the phD/YefM antitoxin family.</text>
</comment>
<organism evidence="2">
    <name type="scientific">marine sediment metagenome</name>
    <dbReference type="NCBI Taxonomy" id="412755"/>
    <lineage>
        <taxon>unclassified sequences</taxon>
        <taxon>metagenomes</taxon>
        <taxon>ecological metagenomes</taxon>
    </lineage>
</organism>
<dbReference type="PANTHER" id="PTHR33713">
    <property type="entry name" value="ANTITOXIN YAFN-RELATED"/>
    <property type="match status" value="1"/>
</dbReference>
<evidence type="ECO:0000313" key="2">
    <source>
        <dbReference type="EMBL" id="KKK84952.1"/>
    </source>
</evidence>
<dbReference type="NCBIfam" id="TIGR01552">
    <property type="entry name" value="phd_fam"/>
    <property type="match status" value="1"/>
</dbReference>
<dbReference type="Pfam" id="PF02604">
    <property type="entry name" value="PhdYeFM_antitox"/>
    <property type="match status" value="1"/>
</dbReference>
<dbReference type="AlphaFoldDB" id="A0A0F8YU39"/>
<reference evidence="2" key="1">
    <citation type="journal article" date="2015" name="Nature">
        <title>Complex archaea that bridge the gap between prokaryotes and eukaryotes.</title>
        <authorList>
            <person name="Spang A."/>
            <person name="Saw J.H."/>
            <person name="Jorgensen S.L."/>
            <person name="Zaremba-Niedzwiedzka K."/>
            <person name="Martijn J."/>
            <person name="Lind A.E."/>
            <person name="van Eijk R."/>
            <person name="Schleper C."/>
            <person name="Guy L."/>
            <person name="Ettema T.J."/>
        </authorList>
    </citation>
    <scope>NUCLEOTIDE SEQUENCE</scope>
</reference>
<sequence>MNIKEDIKPISYIKAHAADVLRQVNNTHRPLIVTQNGEAKAVLLDTESYEKMTNAIAILKLVSQGEKDIIDGNVKKQSDFFSLIDKQLKEKK</sequence>
<dbReference type="Gene3D" id="3.40.1620.10">
    <property type="entry name" value="YefM-like domain"/>
    <property type="match status" value="1"/>
</dbReference>
<proteinExistence type="inferred from homology"/>
<name>A0A0F8YU39_9ZZZZ</name>
<dbReference type="InterPro" id="IPR036165">
    <property type="entry name" value="YefM-like_sf"/>
</dbReference>
<accession>A0A0F8YU39</accession>
<evidence type="ECO:0008006" key="3">
    <source>
        <dbReference type="Google" id="ProtNLM"/>
    </source>
</evidence>
<evidence type="ECO:0000256" key="1">
    <source>
        <dbReference type="ARBA" id="ARBA00009981"/>
    </source>
</evidence>
<dbReference type="PANTHER" id="PTHR33713:SF11">
    <property type="entry name" value="PREVENT-HOST-DEATH FAMILY PROTEIN"/>
    <property type="match status" value="1"/>
</dbReference>